<dbReference type="Pfam" id="PF13531">
    <property type="entry name" value="SBP_bac_11"/>
    <property type="match status" value="1"/>
</dbReference>
<dbReference type="NCBIfam" id="TIGR01256">
    <property type="entry name" value="modA"/>
    <property type="match status" value="1"/>
</dbReference>
<sequence length="251" mass="27211">MSSFVRKAMTAIIAIALASLLAPFAAAQTAETLHIAAGAGYRKPLMALISDFRQRSNIKVEASFGHMKQIETQARQSPDIMLLLGDRAFLEPMGLADQYMPLGAGRLALIYKAGHTLQGIQDLQHESVARIALPDTKRAVYGKAATQCMTHWKLDEALAGKLLEADTVPQVGTYVATGEVDAGFVNLTEALALENRIGGYVLLEDDCHTPIEISIGVRPDHVGNPAVKAWTEYLQSREAQAILEKFGLRAE</sequence>
<feature type="chain" id="PRO_5020536954" evidence="5">
    <location>
        <begin position="28"/>
        <end position="251"/>
    </location>
</feature>
<keyword evidence="3 5" id="KW-0732">Signal</keyword>
<evidence type="ECO:0000256" key="4">
    <source>
        <dbReference type="PIRSR" id="PIRSR004846-1"/>
    </source>
</evidence>
<dbReference type="AlphaFoldDB" id="A0A4R3VGH5"/>
<reference evidence="6 7" key="1">
    <citation type="submission" date="2019-03" db="EMBL/GenBank/DDBJ databases">
        <title>Genomic Encyclopedia of Type Strains, Phase IV (KMG-IV): sequencing the most valuable type-strain genomes for metagenomic binning, comparative biology and taxonomic classification.</title>
        <authorList>
            <person name="Goeker M."/>
        </authorList>
    </citation>
    <scope>NUCLEOTIDE SEQUENCE [LARGE SCALE GENOMIC DNA]</scope>
    <source>
        <strain evidence="6 7">DSM 100048</strain>
    </source>
</reference>
<proteinExistence type="inferred from homology"/>
<evidence type="ECO:0000256" key="2">
    <source>
        <dbReference type="ARBA" id="ARBA00022723"/>
    </source>
</evidence>
<organism evidence="6 7">
    <name type="scientific">Paracandidimonas soli</name>
    <dbReference type="NCBI Taxonomy" id="1917182"/>
    <lineage>
        <taxon>Bacteria</taxon>
        <taxon>Pseudomonadati</taxon>
        <taxon>Pseudomonadota</taxon>
        <taxon>Betaproteobacteria</taxon>
        <taxon>Burkholderiales</taxon>
        <taxon>Alcaligenaceae</taxon>
        <taxon>Paracandidimonas</taxon>
    </lineage>
</organism>
<gene>
    <name evidence="6" type="ORF">EV686_101312</name>
</gene>
<keyword evidence="2 4" id="KW-0479">Metal-binding</keyword>
<dbReference type="GO" id="GO:0046872">
    <property type="term" value="F:metal ion binding"/>
    <property type="evidence" value="ECO:0007669"/>
    <property type="project" value="UniProtKB-KW"/>
</dbReference>
<dbReference type="PIRSF" id="PIRSF004846">
    <property type="entry name" value="ModA"/>
    <property type="match status" value="1"/>
</dbReference>
<evidence type="ECO:0000256" key="5">
    <source>
        <dbReference type="SAM" id="SignalP"/>
    </source>
</evidence>
<dbReference type="RefSeq" id="WP_243650693.1">
    <property type="nucleotide sequence ID" value="NZ_JBEBWM010000121.1"/>
</dbReference>
<dbReference type="InterPro" id="IPR050682">
    <property type="entry name" value="ModA/WtpA"/>
</dbReference>
<dbReference type="PANTHER" id="PTHR30632:SF14">
    <property type="entry name" value="TUNGSTATE_MOLYBDATE_CHROMATE-BINDING PROTEIN MODA"/>
    <property type="match status" value="1"/>
</dbReference>
<feature type="binding site" evidence="4">
    <location>
        <position position="168"/>
    </location>
    <ligand>
        <name>molybdate</name>
        <dbReference type="ChEBI" id="CHEBI:36264"/>
    </ligand>
</feature>
<dbReference type="InterPro" id="IPR005950">
    <property type="entry name" value="ModA"/>
</dbReference>
<evidence type="ECO:0000313" key="7">
    <source>
        <dbReference type="Proteomes" id="UP000294692"/>
    </source>
</evidence>
<dbReference type="Gene3D" id="3.40.190.10">
    <property type="entry name" value="Periplasmic binding protein-like II"/>
    <property type="match status" value="2"/>
</dbReference>
<dbReference type="SUPFAM" id="SSF53850">
    <property type="entry name" value="Periplasmic binding protein-like II"/>
    <property type="match status" value="1"/>
</dbReference>
<dbReference type="EMBL" id="SMBX01000001">
    <property type="protein sequence ID" value="TCV02854.1"/>
    <property type="molecule type" value="Genomic_DNA"/>
</dbReference>
<dbReference type="GO" id="GO:0030973">
    <property type="term" value="F:molybdate ion binding"/>
    <property type="evidence" value="ECO:0007669"/>
    <property type="project" value="TreeGrafter"/>
</dbReference>
<evidence type="ECO:0000313" key="6">
    <source>
        <dbReference type="EMBL" id="TCV02854.1"/>
    </source>
</evidence>
<protein>
    <submittedName>
        <fullName evidence="6">Molybdate transport system substrate-binding protein</fullName>
    </submittedName>
</protein>
<evidence type="ECO:0000256" key="1">
    <source>
        <dbReference type="ARBA" id="ARBA00009175"/>
    </source>
</evidence>
<dbReference type="GO" id="GO:0015689">
    <property type="term" value="P:molybdate ion transport"/>
    <property type="evidence" value="ECO:0007669"/>
    <property type="project" value="InterPro"/>
</dbReference>
<dbReference type="PANTHER" id="PTHR30632">
    <property type="entry name" value="MOLYBDATE-BINDING PERIPLASMIC PROTEIN"/>
    <property type="match status" value="1"/>
</dbReference>
<comment type="similarity">
    <text evidence="1">Belongs to the bacterial solute-binding protein ModA family.</text>
</comment>
<dbReference type="Proteomes" id="UP000294692">
    <property type="component" value="Unassembled WGS sequence"/>
</dbReference>
<keyword evidence="4" id="KW-0500">Molybdenum</keyword>
<evidence type="ECO:0000256" key="3">
    <source>
        <dbReference type="ARBA" id="ARBA00022729"/>
    </source>
</evidence>
<keyword evidence="7" id="KW-1185">Reference proteome</keyword>
<name>A0A4R3VGH5_9BURK</name>
<feature type="signal peptide" evidence="5">
    <location>
        <begin position="1"/>
        <end position="27"/>
    </location>
</feature>
<comment type="caution">
    <text evidence="6">The sequence shown here is derived from an EMBL/GenBank/DDBJ whole genome shotgun (WGS) entry which is preliminary data.</text>
</comment>
<accession>A0A4R3VGH5</accession>